<name>A0A1L9BD92_9BACT</name>
<dbReference type="PANTHER" id="PTHR19879">
    <property type="entry name" value="TRANSCRIPTION INITIATION FACTOR TFIID"/>
    <property type="match status" value="1"/>
</dbReference>
<dbReference type="PANTHER" id="PTHR19879:SF9">
    <property type="entry name" value="TRANSCRIPTION INITIATION FACTOR TFIID SUBUNIT 5"/>
    <property type="match status" value="1"/>
</dbReference>
<comment type="caution">
    <text evidence="2">The sequence shown here is derived from an EMBL/GenBank/DDBJ whole genome shotgun (WGS) entry which is preliminary data.</text>
</comment>
<dbReference type="Proteomes" id="UP000182229">
    <property type="component" value="Unassembled WGS sequence"/>
</dbReference>
<gene>
    <name evidence="2" type="ORF">BON30_14355</name>
</gene>
<evidence type="ECO:0000313" key="3">
    <source>
        <dbReference type="Proteomes" id="UP000182229"/>
    </source>
</evidence>
<organism evidence="2 3">
    <name type="scientific">Cystobacter ferrugineus</name>
    <dbReference type="NCBI Taxonomy" id="83449"/>
    <lineage>
        <taxon>Bacteria</taxon>
        <taxon>Pseudomonadati</taxon>
        <taxon>Myxococcota</taxon>
        <taxon>Myxococcia</taxon>
        <taxon>Myxococcales</taxon>
        <taxon>Cystobacterineae</taxon>
        <taxon>Archangiaceae</taxon>
        <taxon>Cystobacter</taxon>
    </lineage>
</organism>
<keyword evidence="1" id="KW-0853">WD repeat</keyword>
<dbReference type="PROSITE" id="PS50082">
    <property type="entry name" value="WD_REPEATS_2"/>
    <property type="match status" value="1"/>
</dbReference>
<dbReference type="RefSeq" id="WP_071898857.1">
    <property type="nucleotide sequence ID" value="NZ_MPIN01000003.1"/>
</dbReference>
<reference evidence="3" key="1">
    <citation type="submission" date="2016-11" db="EMBL/GenBank/DDBJ databases">
        <authorList>
            <person name="Shukria A."/>
            <person name="Stevens D.C."/>
        </authorList>
    </citation>
    <scope>NUCLEOTIDE SEQUENCE [LARGE SCALE GENOMIC DNA]</scope>
    <source>
        <strain evidence="3">Cbfe23</strain>
    </source>
</reference>
<feature type="repeat" description="WD" evidence="1">
    <location>
        <begin position="46"/>
        <end position="87"/>
    </location>
</feature>
<dbReference type="OrthoDB" id="5480266at2"/>
<dbReference type="Gene3D" id="2.130.10.10">
    <property type="entry name" value="YVTN repeat-like/Quinoprotein amine dehydrogenase"/>
    <property type="match status" value="1"/>
</dbReference>
<dbReference type="EMBL" id="MPIN01000003">
    <property type="protein sequence ID" value="OJH40224.1"/>
    <property type="molecule type" value="Genomic_DNA"/>
</dbReference>
<keyword evidence="3" id="KW-1185">Reference proteome</keyword>
<dbReference type="STRING" id="83449.BON30_14355"/>
<evidence type="ECO:0000256" key="1">
    <source>
        <dbReference type="PROSITE-ProRule" id="PRU00221"/>
    </source>
</evidence>
<sequence length="318" mass="33233">MKNFMHLVDHHEARCLALSADGTLLATGGKDGLRLWSAQQGTQLVVRADVGPVKALCFTPEGEHLLIGGRDGTLRRWAFPSGADVQRVQWEQPVIALAVTAHSGHIAVGLGTRSTPAGTHVVVLAPGGTPVELLSQDKTQGDWSLAFSPGGRTLAALNVDGHTTEGAFFAVVDVATGTLLQQRLVGTLHYSGSVSFSPAGHLAVAPNPWRDSSGGVGATGFAVLENSQSPTPLLTSWWEHETVFLPDGSLVGRSWSALHFRPHLHDKVSASLTLPEGGPEVTLLAAATSAPVVATAVGDNRVLVGSVDELLRHAEAHG</sequence>
<dbReference type="InterPro" id="IPR015943">
    <property type="entry name" value="WD40/YVTN_repeat-like_dom_sf"/>
</dbReference>
<dbReference type="SUPFAM" id="SSF50960">
    <property type="entry name" value="TolB, C-terminal domain"/>
    <property type="match status" value="1"/>
</dbReference>
<dbReference type="Pfam" id="PF00400">
    <property type="entry name" value="WD40"/>
    <property type="match status" value="2"/>
</dbReference>
<evidence type="ECO:0000313" key="2">
    <source>
        <dbReference type="EMBL" id="OJH40224.1"/>
    </source>
</evidence>
<dbReference type="InterPro" id="IPR001680">
    <property type="entry name" value="WD40_rpt"/>
</dbReference>
<dbReference type="AlphaFoldDB" id="A0A1L9BD92"/>
<reference evidence="2 3" key="2">
    <citation type="submission" date="2016-12" db="EMBL/GenBank/DDBJ databases">
        <title>Draft Genome Sequence of Cystobacter ferrugineus Strain Cbfe23.</title>
        <authorList>
            <person name="Akbar S."/>
            <person name="Dowd S.E."/>
            <person name="Stevens D.C."/>
        </authorList>
    </citation>
    <scope>NUCLEOTIDE SEQUENCE [LARGE SCALE GENOMIC DNA]</scope>
    <source>
        <strain evidence="2 3">Cbfe23</strain>
    </source>
</reference>
<accession>A0A1L9BD92</accession>
<protein>
    <submittedName>
        <fullName evidence="2">Uncharacterized protein</fullName>
    </submittedName>
</protein>
<proteinExistence type="predicted"/>
<dbReference type="SMART" id="SM00320">
    <property type="entry name" value="WD40"/>
    <property type="match status" value="2"/>
</dbReference>